<dbReference type="AlphaFoldDB" id="A0A3N4FKM1"/>
<dbReference type="GO" id="GO:0016020">
    <property type="term" value="C:membrane"/>
    <property type="evidence" value="ECO:0007669"/>
    <property type="project" value="InterPro"/>
</dbReference>
<name>A0A3N4FKM1_9LACT</name>
<protein>
    <submittedName>
        <fullName evidence="1">Uncharacterized protein</fullName>
    </submittedName>
</protein>
<evidence type="ECO:0000313" key="2">
    <source>
        <dbReference type="Proteomes" id="UP000273977"/>
    </source>
</evidence>
<dbReference type="EMBL" id="RKMG01000088">
    <property type="protein sequence ID" value="RPA51132.1"/>
    <property type="molecule type" value="Genomic_DNA"/>
</dbReference>
<proteinExistence type="predicted"/>
<dbReference type="InterPro" id="IPR016174">
    <property type="entry name" value="Di-haem_cyt_TM"/>
</dbReference>
<keyword evidence="2" id="KW-1185">Reference proteome</keyword>
<sequence>MLLLTLIATAFVGYVLPWGQISF</sequence>
<dbReference type="GO" id="GO:0022904">
    <property type="term" value="P:respiratory electron transport chain"/>
    <property type="evidence" value="ECO:0007669"/>
    <property type="project" value="InterPro"/>
</dbReference>
<dbReference type="Proteomes" id="UP000273977">
    <property type="component" value="Unassembled WGS sequence"/>
</dbReference>
<accession>A0A3N4FKM1</accession>
<gene>
    <name evidence="1" type="ORF">EF384_09690</name>
</gene>
<reference evidence="1 2" key="1">
    <citation type="submission" date="2018-11" db="EMBL/GenBank/DDBJ databases">
        <title>Aerococcus sp. SJQ22, whole genome shotgun sequence.</title>
        <authorList>
            <person name="Sun L."/>
            <person name="Gao X."/>
            <person name="Chen W."/>
            <person name="Huang K."/>
        </authorList>
    </citation>
    <scope>NUCLEOTIDE SEQUENCE [LARGE SCALE GENOMIC DNA]</scope>
    <source>
        <strain evidence="1 2">SJQ22</strain>
    </source>
</reference>
<comment type="caution">
    <text evidence="1">The sequence shown here is derived from an EMBL/GenBank/DDBJ whole genome shotgun (WGS) entry which is preliminary data.</text>
</comment>
<dbReference type="SUPFAM" id="SSF81342">
    <property type="entry name" value="Transmembrane di-heme cytochromes"/>
    <property type="match status" value="1"/>
</dbReference>
<organism evidence="1 2">
    <name type="scientific">Aerococcus agrisoli</name>
    <dbReference type="NCBI Taxonomy" id="2487350"/>
    <lineage>
        <taxon>Bacteria</taxon>
        <taxon>Bacillati</taxon>
        <taxon>Bacillota</taxon>
        <taxon>Bacilli</taxon>
        <taxon>Lactobacillales</taxon>
        <taxon>Aerococcaceae</taxon>
        <taxon>Aerococcus</taxon>
    </lineage>
</organism>
<evidence type="ECO:0000313" key="1">
    <source>
        <dbReference type="EMBL" id="RPA51132.1"/>
    </source>
</evidence>